<comment type="caution">
    <text evidence="1">The sequence shown here is derived from an EMBL/GenBank/DDBJ whole genome shotgun (WGS) entry which is preliminary data.</text>
</comment>
<dbReference type="AlphaFoldDB" id="A0A835QJ62"/>
<protein>
    <submittedName>
        <fullName evidence="1">Uncharacterized protein</fullName>
    </submittedName>
</protein>
<proteinExistence type="predicted"/>
<name>A0A835QJ62_VANPL</name>
<dbReference type="EMBL" id="JADCNM010000007">
    <property type="protein sequence ID" value="KAG0474291.1"/>
    <property type="molecule type" value="Genomic_DNA"/>
</dbReference>
<reference evidence="1 2" key="1">
    <citation type="journal article" date="2020" name="Nat. Food">
        <title>A phased Vanilla planifolia genome enables genetic improvement of flavour and production.</title>
        <authorList>
            <person name="Hasing T."/>
            <person name="Tang H."/>
            <person name="Brym M."/>
            <person name="Khazi F."/>
            <person name="Huang T."/>
            <person name="Chambers A.H."/>
        </authorList>
    </citation>
    <scope>NUCLEOTIDE SEQUENCE [LARGE SCALE GENOMIC DNA]</scope>
    <source>
        <tissue evidence="1">Leaf</tissue>
    </source>
</reference>
<evidence type="ECO:0000313" key="1">
    <source>
        <dbReference type="EMBL" id="KAG0474291.1"/>
    </source>
</evidence>
<organism evidence="1 2">
    <name type="scientific">Vanilla planifolia</name>
    <name type="common">Vanilla</name>
    <dbReference type="NCBI Taxonomy" id="51239"/>
    <lineage>
        <taxon>Eukaryota</taxon>
        <taxon>Viridiplantae</taxon>
        <taxon>Streptophyta</taxon>
        <taxon>Embryophyta</taxon>
        <taxon>Tracheophyta</taxon>
        <taxon>Spermatophyta</taxon>
        <taxon>Magnoliopsida</taxon>
        <taxon>Liliopsida</taxon>
        <taxon>Asparagales</taxon>
        <taxon>Orchidaceae</taxon>
        <taxon>Vanilloideae</taxon>
        <taxon>Vanilleae</taxon>
        <taxon>Vanilla</taxon>
    </lineage>
</organism>
<dbReference type="Proteomes" id="UP000639772">
    <property type="component" value="Chromosome 7"/>
</dbReference>
<evidence type="ECO:0000313" key="2">
    <source>
        <dbReference type="Proteomes" id="UP000639772"/>
    </source>
</evidence>
<accession>A0A835QJ62</accession>
<sequence length="77" mass="8926">MAIEGRILGIVDLFIIDENMVIFNGSVFMERHCRQLMRGKGAWFHHQRVASWGDGLYLLEIQEFFDLVVLGALWTTN</sequence>
<gene>
    <name evidence="1" type="ORF">HPP92_013977</name>
</gene>